<sequence length="71" mass="8075">MSTARAARIAAAYASFYLEQGEDGKPELKGRFYWMGLAAFASKQRSHLLIQNETDYMGREMRAISIWANAR</sequence>
<protein>
    <submittedName>
        <fullName evidence="1">Uncharacterized protein</fullName>
    </submittedName>
</protein>
<dbReference type="Proteomes" id="UP000325438">
    <property type="component" value="Unassembled WGS sequence"/>
</dbReference>
<comment type="caution">
    <text evidence="1">The sequence shown here is derived from an EMBL/GenBank/DDBJ whole genome shotgun (WGS) entry which is preliminary data.</text>
</comment>
<organism evidence="1 2">
    <name type="scientific">Pseudomonas kitaguniensis</name>
    <dbReference type="NCBI Taxonomy" id="2607908"/>
    <lineage>
        <taxon>Bacteria</taxon>
        <taxon>Pseudomonadati</taxon>
        <taxon>Pseudomonadota</taxon>
        <taxon>Gammaproteobacteria</taxon>
        <taxon>Pseudomonadales</taxon>
        <taxon>Pseudomonadaceae</taxon>
        <taxon>Pseudomonas</taxon>
    </lineage>
</organism>
<dbReference type="InterPro" id="IPR019658">
    <property type="entry name" value="DUF2515"/>
</dbReference>
<dbReference type="EMBL" id="VUBA01000167">
    <property type="protein sequence ID" value="MPQ86640.1"/>
    <property type="molecule type" value="Genomic_DNA"/>
</dbReference>
<dbReference type="AlphaFoldDB" id="A0A5N7JZ05"/>
<dbReference type="RefSeq" id="WP_152751202.1">
    <property type="nucleotide sequence ID" value="NZ_VUBA01000167.1"/>
</dbReference>
<dbReference type="Pfam" id="PF10720">
    <property type="entry name" value="DUF2515"/>
    <property type="match status" value="1"/>
</dbReference>
<gene>
    <name evidence="1" type="ORF">F0170_23245</name>
</gene>
<evidence type="ECO:0000313" key="1">
    <source>
        <dbReference type="EMBL" id="MPQ86640.1"/>
    </source>
</evidence>
<evidence type="ECO:0000313" key="2">
    <source>
        <dbReference type="Proteomes" id="UP000325438"/>
    </source>
</evidence>
<name>A0A5N7JZ05_9PSED</name>
<proteinExistence type="predicted"/>
<accession>A0A5N7JZ05</accession>
<reference evidence="1 2" key="1">
    <citation type="submission" date="2019-09" db="EMBL/GenBank/DDBJ databases">
        <title>The draft genomes of Allium pathogen Pseudomonas sp.</title>
        <authorList>
            <person name="Fujikawa T."/>
            <person name="Sawada H."/>
        </authorList>
    </citation>
    <scope>NUCLEOTIDE SEQUENCE [LARGE SCALE GENOMIC DNA]</scope>
    <source>
        <strain evidence="1 2">MAFF 730085</strain>
    </source>
</reference>